<comment type="caution">
    <text evidence="1">The sequence shown here is derived from an EMBL/GenBank/DDBJ whole genome shotgun (WGS) entry which is preliminary data.</text>
</comment>
<organism evidence="1 2">
    <name type="scientific">Racocetra persica</name>
    <dbReference type="NCBI Taxonomy" id="160502"/>
    <lineage>
        <taxon>Eukaryota</taxon>
        <taxon>Fungi</taxon>
        <taxon>Fungi incertae sedis</taxon>
        <taxon>Mucoromycota</taxon>
        <taxon>Glomeromycotina</taxon>
        <taxon>Glomeromycetes</taxon>
        <taxon>Diversisporales</taxon>
        <taxon>Gigasporaceae</taxon>
        <taxon>Racocetra</taxon>
    </lineage>
</organism>
<dbReference type="Proteomes" id="UP000789920">
    <property type="component" value="Unassembled WGS sequence"/>
</dbReference>
<evidence type="ECO:0000313" key="2">
    <source>
        <dbReference type="Proteomes" id="UP000789920"/>
    </source>
</evidence>
<protein>
    <submittedName>
        <fullName evidence="1">21234_t:CDS:1</fullName>
    </submittedName>
</protein>
<evidence type="ECO:0000313" key="1">
    <source>
        <dbReference type="EMBL" id="CAG8766731.1"/>
    </source>
</evidence>
<keyword evidence="2" id="KW-1185">Reference proteome</keyword>
<gene>
    <name evidence="1" type="ORF">RPERSI_LOCUS15892</name>
</gene>
<accession>A0ACA9QW68</accession>
<reference evidence="1" key="1">
    <citation type="submission" date="2021-06" db="EMBL/GenBank/DDBJ databases">
        <authorList>
            <person name="Kallberg Y."/>
            <person name="Tangrot J."/>
            <person name="Rosling A."/>
        </authorList>
    </citation>
    <scope>NUCLEOTIDE SEQUENCE</scope>
    <source>
        <strain evidence="1">MA461A</strain>
    </source>
</reference>
<dbReference type="EMBL" id="CAJVQC010038657">
    <property type="protein sequence ID" value="CAG8766731.1"/>
    <property type="molecule type" value="Genomic_DNA"/>
</dbReference>
<proteinExistence type="predicted"/>
<sequence length="82" mass="9347">VDVSKKPFLNANKFYEEKSIEETGSSTAYLIYKKVLNKALKSQMKSQQLINLLQEFAEKIDKISKNSSEDSSEVKVNSNKEN</sequence>
<name>A0ACA9QW68_9GLOM</name>
<feature type="non-terminal residue" evidence="1">
    <location>
        <position position="1"/>
    </location>
</feature>